<protein>
    <submittedName>
        <fullName evidence="2">Btb (Poz) domain-containing 2a-related</fullName>
    </submittedName>
</protein>
<dbReference type="SUPFAM" id="SSF54695">
    <property type="entry name" value="POZ domain"/>
    <property type="match status" value="1"/>
</dbReference>
<dbReference type="Gene3D" id="3.30.710.10">
    <property type="entry name" value="Potassium Channel Kv1.1, Chain A"/>
    <property type="match status" value="1"/>
</dbReference>
<gene>
    <name evidence="2" type="ORF">M0812_09238</name>
</gene>
<dbReference type="Proteomes" id="UP001146793">
    <property type="component" value="Unassembled WGS sequence"/>
</dbReference>
<accession>A0AAV7ZN23</accession>
<organism evidence="2 3">
    <name type="scientific">Anaeramoeba flamelloides</name>
    <dbReference type="NCBI Taxonomy" id="1746091"/>
    <lineage>
        <taxon>Eukaryota</taxon>
        <taxon>Metamonada</taxon>
        <taxon>Anaeramoebidae</taxon>
        <taxon>Anaeramoeba</taxon>
    </lineage>
</organism>
<name>A0AAV7ZN23_9EUKA</name>
<proteinExistence type="predicted"/>
<evidence type="ECO:0000313" key="2">
    <source>
        <dbReference type="EMBL" id="KAJ3443399.1"/>
    </source>
</evidence>
<dbReference type="PROSITE" id="PS50097">
    <property type="entry name" value="BTB"/>
    <property type="match status" value="1"/>
</dbReference>
<dbReference type="AlphaFoldDB" id="A0AAV7ZN23"/>
<evidence type="ECO:0000259" key="1">
    <source>
        <dbReference type="PROSITE" id="PS50097"/>
    </source>
</evidence>
<dbReference type="Pfam" id="PF00651">
    <property type="entry name" value="BTB"/>
    <property type="match status" value="1"/>
</dbReference>
<dbReference type="EMBL" id="JANTQA010000023">
    <property type="protein sequence ID" value="KAJ3443399.1"/>
    <property type="molecule type" value="Genomic_DNA"/>
</dbReference>
<comment type="caution">
    <text evidence="2">The sequence shown here is derived from an EMBL/GenBank/DDBJ whole genome shotgun (WGS) entry which is preliminary data.</text>
</comment>
<dbReference type="SMART" id="SM00225">
    <property type="entry name" value="BTB"/>
    <property type="match status" value="1"/>
</dbReference>
<feature type="domain" description="BTB" evidence="1">
    <location>
        <begin position="21"/>
        <end position="94"/>
    </location>
</feature>
<evidence type="ECO:0000313" key="3">
    <source>
        <dbReference type="Proteomes" id="UP001146793"/>
    </source>
</evidence>
<dbReference type="InterPro" id="IPR000210">
    <property type="entry name" value="BTB/POZ_dom"/>
</dbReference>
<dbReference type="PANTHER" id="PTHR45774">
    <property type="entry name" value="BTB/POZ DOMAIN-CONTAINING"/>
    <property type="match status" value="1"/>
</dbReference>
<dbReference type="InterPro" id="IPR011333">
    <property type="entry name" value="SKP1/BTB/POZ_sf"/>
</dbReference>
<dbReference type="PANTHER" id="PTHR45774:SF3">
    <property type="entry name" value="BTB (POZ) DOMAIN-CONTAINING 2B-RELATED"/>
    <property type="match status" value="1"/>
</dbReference>
<sequence length="542" mass="61518">MNDVVPLTKTLSHQVNNPQFADVKFLVGKDREPIYGHRIILSLCSPMFRTMFYSVEWKETSDPQLAEVDIPDLDPPSFLALLKFVYTKKLTLNDKIVWFVLYGADKYRIPELVSACLQFLVDSFTVSKSLTILDRSLGLAPLTFQKKLLRMITEKSHRIFKVPNCLSTIKQCTCVAVLRRKNLLVPEIELFYRLVERGEVICKSLNLKPTPSRLRKILAKLLPIIKLRLMSVDELNEVKDYGLYKSSRIKQYIAKINLQIKANEGNLKSTIITNKNKKNNTKTNRNNNSLAPNNVVQTHQVHETIPPRARSQKSIENISVLLLGSWNTTEDTKVRINDVLTSIKSGGIKKVEVINLVNQNIIWSQLKKYDVIFIFSLNKFKNPINVGNLLAKFVKDGGGVVISSVFALKNDKSQVEIQGKIVREQLIPIQKASIVFGQQSRLGRILSQNHPVMHNVQRFEGGKYSDRCSSFSVVNGAKKIALWEDGRILVAELRKKSVYGIVVALNFYPVSDKIEGMDGDFWDHKTDGQKIIANAIHYVALN</sequence>
<reference evidence="2" key="1">
    <citation type="submission" date="2022-08" db="EMBL/GenBank/DDBJ databases">
        <title>Novel sulphate-reducing endosymbionts in the free-living metamonad Anaeramoeba.</title>
        <authorList>
            <person name="Jerlstrom-Hultqvist J."/>
            <person name="Cepicka I."/>
            <person name="Gallot-Lavallee L."/>
            <person name="Salas-Leiva D."/>
            <person name="Curtis B.A."/>
            <person name="Zahonova K."/>
            <person name="Pipaliya S."/>
            <person name="Dacks J."/>
            <person name="Roger A.J."/>
        </authorList>
    </citation>
    <scope>NUCLEOTIDE SEQUENCE</scope>
    <source>
        <strain evidence="2">Busselton2</strain>
    </source>
</reference>